<feature type="signal peptide" evidence="1">
    <location>
        <begin position="1"/>
        <end position="21"/>
    </location>
</feature>
<dbReference type="EMBL" id="AYEU01000003">
    <property type="protein sequence ID" value="ESK52419.1"/>
    <property type="molecule type" value="Genomic_DNA"/>
</dbReference>
<accession>V2VXF7</accession>
<dbReference type="HOGENOM" id="CLU_1056127_0_0_6"/>
<dbReference type="Proteomes" id="UP000018418">
    <property type="component" value="Unassembled WGS sequence"/>
</dbReference>
<name>V2VXF7_9GAMM</name>
<reference evidence="2 3" key="1">
    <citation type="submission" date="2013-10" db="EMBL/GenBank/DDBJ databases">
        <title>The Genome Sequence of Acinetobacter brisouii CIP 110357.</title>
        <authorList>
            <consortium name="The Broad Institute Genomics Platform"/>
            <consortium name="The Broad Institute Genome Sequencing Center for Infectious Disease"/>
            <person name="Cerqueira G."/>
            <person name="Feldgarden M."/>
            <person name="Courvalin P."/>
            <person name="Grillot-Courvalin C."/>
            <person name="Clermont D."/>
            <person name="Rocha E."/>
            <person name="Yoon E.-J."/>
            <person name="Nemec A."/>
            <person name="Young S.K."/>
            <person name="Zeng Q."/>
            <person name="Gargeya S."/>
            <person name="Fitzgerald M."/>
            <person name="Abouelleil A."/>
            <person name="Alvarado L."/>
            <person name="Berlin A.M."/>
            <person name="Chapman S.B."/>
            <person name="Gainer-Dewar J."/>
            <person name="Goldberg J."/>
            <person name="Gnerre S."/>
            <person name="Griggs A."/>
            <person name="Gujja S."/>
            <person name="Hansen M."/>
            <person name="Howarth C."/>
            <person name="Imamovic A."/>
            <person name="Ireland A."/>
            <person name="Larimer J."/>
            <person name="McCowan C."/>
            <person name="Murphy C."/>
            <person name="Pearson M."/>
            <person name="Poon T.W."/>
            <person name="Priest M."/>
            <person name="Roberts A."/>
            <person name="Saif S."/>
            <person name="Shea T."/>
            <person name="Sykes S."/>
            <person name="Wortman J."/>
            <person name="Nusbaum C."/>
            <person name="Birren B."/>
        </authorList>
    </citation>
    <scope>NUCLEOTIDE SEQUENCE [LARGE SCALE GENOMIC DNA]</scope>
    <source>
        <strain evidence="2 3">CIP 110357</strain>
    </source>
</reference>
<dbReference type="InterPro" id="IPR049732">
    <property type="entry name" value="Smlt3025-like"/>
</dbReference>
<keyword evidence="3" id="KW-1185">Reference proteome</keyword>
<keyword evidence="1" id="KW-0732">Signal</keyword>
<feature type="chain" id="PRO_5004712746" description="Lipoprotein" evidence="1">
    <location>
        <begin position="22"/>
        <end position="263"/>
    </location>
</feature>
<dbReference type="CDD" id="cd20897">
    <property type="entry name" value="Smlt3025-like"/>
    <property type="match status" value="1"/>
</dbReference>
<evidence type="ECO:0000313" key="2">
    <source>
        <dbReference type="EMBL" id="ESK52419.1"/>
    </source>
</evidence>
<dbReference type="RefSeq" id="WP_004903408.1">
    <property type="nucleotide sequence ID" value="NZ_BBTI01000004.1"/>
</dbReference>
<gene>
    <name evidence="2" type="ORF">P255_00570</name>
</gene>
<evidence type="ECO:0008006" key="4">
    <source>
        <dbReference type="Google" id="ProtNLM"/>
    </source>
</evidence>
<dbReference type="PATRIC" id="fig|1341683.3.peg.567"/>
<proteinExistence type="predicted"/>
<evidence type="ECO:0000256" key="1">
    <source>
        <dbReference type="SAM" id="SignalP"/>
    </source>
</evidence>
<evidence type="ECO:0000313" key="3">
    <source>
        <dbReference type="Proteomes" id="UP000018418"/>
    </source>
</evidence>
<protein>
    <recommendedName>
        <fullName evidence="4">Lipoprotein</fullName>
    </recommendedName>
</protein>
<comment type="caution">
    <text evidence="2">The sequence shown here is derived from an EMBL/GenBank/DDBJ whole genome shotgun (WGS) entry which is preliminary data.</text>
</comment>
<organism evidence="2 3">
    <name type="scientific">Acinetobacter brisouii CIP 110357</name>
    <dbReference type="NCBI Taxonomy" id="1341683"/>
    <lineage>
        <taxon>Bacteria</taxon>
        <taxon>Pseudomonadati</taxon>
        <taxon>Pseudomonadota</taxon>
        <taxon>Gammaproteobacteria</taxon>
        <taxon>Moraxellales</taxon>
        <taxon>Moraxellaceae</taxon>
        <taxon>Acinetobacter</taxon>
    </lineage>
</organism>
<sequence length="263" mass="30277">MMIQNIYLKMLKILLINTALVSLTGCFDKSSDTKQIHSTVTIGDLGGVPVNLPNHIVRLVEYDGDPSWGEKRVGDIPERTYQSKINSFGFDIRYTDGQLLDKNNENLRKEYKEKYLQSDNPWISVGINSGKRYCGKGSTHRLGDGTIHPQTKDSPVHTYAKLADKQYGLEVYAPPEVDPKTNMPWRENQYAKDVFIQRNKNGEIVVFIKCSNRQVRSAQCTQYFDLEPNMHLDVYARYSRGDLEHWQQIQSQITQAILNFRKI</sequence>
<dbReference type="AlphaFoldDB" id="V2VXF7"/>